<accession>A0A6M8BCF1</accession>
<organism evidence="1 2">
    <name type="scientific">Thermoleptolyngbya sichuanensis A183</name>
    <dbReference type="NCBI Taxonomy" id="2737172"/>
    <lineage>
        <taxon>Bacteria</taxon>
        <taxon>Bacillati</taxon>
        <taxon>Cyanobacteriota</taxon>
        <taxon>Cyanophyceae</taxon>
        <taxon>Oculatellales</taxon>
        <taxon>Oculatellaceae</taxon>
        <taxon>Thermoleptolyngbya</taxon>
        <taxon>Thermoleptolyngbya sichuanensis</taxon>
    </lineage>
</organism>
<evidence type="ECO:0000313" key="1">
    <source>
        <dbReference type="EMBL" id="QKD81261.1"/>
    </source>
</evidence>
<evidence type="ECO:0000313" key="2">
    <source>
        <dbReference type="Proteomes" id="UP000505210"/>
    </source>
</evidence>
<sequence length="116" mass="13639">MLPPVIDEGNFFPFKFWFRDSIQDGMYYRSELYYRLQTVDAQQRSRLYHFACRLAQREAVVVTANQRSCSLWINLRSSLARDDRAIAQLLDELAETLARPNYVPPSFNGRSPFEPE</sequence>
<dbReference type="KEGG" id="theu:HPC62_02915"/>
<keyword evidence="2" id="KW-1185">Reference proteome</keyword>
<protein>
    <submittedName>
        <fullName evidence="1">Uncharacterized protein</fullName>
    </submittedName>
</protein>
<reference evidence="1 2" key="1">
    <citation type="submission" date="2020-05" db="EMBL/GenBank/DDBJ databases">
        <title>Complete genome sequence of of a novel Thermoleptolyngbya strain isolated from hot springs of Ganzi, Sichuan China.</title>
        <authorList>
            <person name="Tang J."/>
            <person name="Daroch M."/>
            <person name="Li L."/>
            <person name="Waleron K."/>
            <person name="Waleron M."/>
            <person name="Waleron M."/>
        </authorList>
    </citation>
    <scope>NUCLEOTIDE SEQUENCE [LARGE SCALE GENOMIC DNA]</scope>
    <source>
        <strain evidence="1 2">PKUAC-SCTA183</strain>
    </source>
</reference>
<dbReference type="Proteomes" id="UP000505210">
    <property type="component" value="Chromosome"/>
</dbReference>
<gene>
    <name evidence="1" type="ORF">HPC62_02915</name>
</gene>
<dbReference type="EMBL" id="CP053661">
    <property type="protein sequence ID" value="QKD81261.1"/>
    <property type="molecule type" value="Genomic_DNA"/>
</dbReference>
<name>A0A6M8BCF1_9CYAN</name>
<proteinExistence type="predicted"/>
<dbReference type="AlphaFoldDB" id="A0A6M8BCF1"/>